<dbReference type="GO" id="GO:0005886">
    <property type="term" value="C:plasma membrane"/>
    <property type="evidence" value="ECO:0007669"/>
    <property type="project" value="TreeGrafter"/>
</dbReference>
<evidence type="ECO:0000256" key="2">
    <source>
        <dbReference type="ARBA" id="ARBA00022692"/>
    </source>
</evidence>
<comment type="subcellular location">
    <subcellularLocation>
        <location evidence="1">Membrane</location>
        <topology evidence="1">Multi-pass membrane protein</topology>
    </subcellularLocation>
</comment>
<dbReference type="PANTHER" id="PTHR33514">
    <property type="entry name" value="PROTEIN ABCI12, CHLOROPLASTIC"/>
    <property type="match status" value="1"/>
</dbReference>
<organism evidence="6">
    <name type="scientific">marine sediment metagenome</name>
    <dbReference type="NCBI Taxonomy" id="412755"/>
    <lineage>
        <taxon>unclassified sequences</taxon>
        <taxon>metagenomes</taxon>
        <taxon>ecological metagenomes</taxon>
    </lineage>
</organism>
<dbReference type="AlphaFoldDB" id="A0A0F9PFZ4"/>
<dbReference type="EMBL" id="LAZR01002513">
    <property type="protein sequence ID" value="KKN29069.1"/>
    <property type="molecule type" value="Genomic_DNA"/>
</dbReference>
<gene>
    <name evidence="6" type="ORF">LCGC14_0847910</name>
</gene>
<accession>A0A0F9PFZ4</accession>
<comment type="caution">
    <text evidence="6">The sequence shown here is derived from an EMBL/GenBank/DDBJ whole genome shotgun (WGS) entry which is preliminary data.</text>
</comment>
<feature type="transmembrane region" description="Helical" evidence="5">
    <location>
        <begin position="64"/>
        <end position="86"/>
    </location>
</feature>
<evidence type="ECO:0008006" key="7">
    <source>
        <dbReference type="Google" id="ProtNLM"/>
    </source>
</evidence>
<dbReference type="Pfam" id="PF02361">
    <property type="entry name" value="CbiQ"/>
    <property type="match status" value="1"/>
</dbReference>
<protein>
    <recommendedName>
        <fullName evidence="7">Energy-coupling factor transporter transmembrane protein EcfT</fullName>
    </recommendedName>
</protein>
<feature type="transmembrane region" description="Helical" evidence="5">
    <location>
        <begin position="243"/>
        <end position="262"/>
    </location>
</feature>
<evidence type="ECO:0000256" key="3">
    <source>
        <dbReference type="ARBA" id="ARBA00022989"/>
    </source>
</evidence>
<keyword evidence="2 5" id="KW-0812">Transmembrane</keyword>
<evidence type="ECO:0000256" key="5">
    <source>
        <dbReference type="SAM" id="Phobius"/>
    </source>
</evidence>
<evidence type="ECO:0000313" key="6">
    <source>
        <dbReference type="EMBL" id="KKN29069.1"/>
    </source>
</evidence>
<name>A0A0F9PFZ4_9ZZZZ</name>
<feature type="transmembrane region" description="Helical" evidence="5">
    <location>
        <begin position="25"/>
        <end position="58"/>
    </location>
</feature>
<evidence type="ECO:0000256" key="4">
    <source>
        <dbReference type="ARBA" id="ARBA00023136"/>
    </source>
</evidence>
<reference evidence="6" key="1">
    <citation type="journal article" date="2015" name="Nature">
        <title>Complex archaea that bridge the gap between prokaryotes and eukaryotes.</title>
        <authorList>
            <person name="Spang A."/>
            <person name="Saw J.H."/>
            <person name="Jorgensen S.L."/>
            <person name="Zaremba-Niedzwiedzka K."/>
            <person name="Martijn J."/>
            <person name="Lind A.E."/>
            <person name="van Eijk R."/>
            <person name="Schleper C."/>
            <person name="Guy L."/>
            <person name="Ettema T.J."/>
        </authorList>
    </citation>
    <scope>NUCLEOTIDE SEQUENCE</scope>
</reference>
<proteinExistence type="predicted"/>
<dbReference type="InterPro" id="IPR003339">
    <property type="entry name" value="ABC/ECF_trnsptr_transmembrane"/>
</dbReference>
<feature type="transmembrane region" description="Helical" evidence="5">
    <location>
        <begin position="106"/>
        <end position="128"/>
    </location>
</feature>
<evidence type="ECO:0000256" key="1">
    <source>
        <dbReference type="ARBA" id="ARBA00004141"/>
    </source>
</evidence>
<dbReference type="CDD" id="cd16914">
    <property type="entry name" value="EcfT"/>
    <property type="match status" value="1"/>
</dbReference>
<dbReference type="PANTHER" id="PTHR33514:SF13">
    <property type="entry name" value="PROTEIN ABCI12, CHLOROPLASTIC"/>
    <property type="match status" value="1"/>
</dbReference>
<keyword evidence="3 5" id="KW-1133">Transmembrane helix</keyword>
<sequence length="263" mass="29116">MASAVIGTYYPVQSFIHKIDARIKILLLITATVTLFAVDSFFAFFYLGLFYLVIFLLSNLPPLWIYKALRPALTILLIAFFFQALFTPGPDMLLKWGIFNVSAQGIATGLTVITRISIMIGFASILSFTSTPMELTDAIESLLAPLKIIKLPVSEFALVMTIALKFIPQILSEAQDLIKAQKARGADFDSSNIFKKGKALLPLFIPLFLNTYRTAEDLGKAMESRAYRGGKGRTHYKERSLSGVDYVSFASTVVVLAISIYIT</sequence>
<keyword evidence="4 5" id="KW-0472">Membrane</keyword>